<evidence type="ECO:0000313" key="2">
    <source>
        <dbReference type="Proteomes" id="UP001152300"/>
    </source>
</evidence>
<dbReference type="EMBL" id="JAPEIS010000008">
    <property type="protein sequence ID" value="KAJ8063458.1"/>
    <property type="molecule type" value="Genomic_DNA"/>
</dbReference>
<dbReference type="Proteomes" id="UP001152300">
    <property type="component" value="Unassembled WGS sequence"/>
</dbReference>
<dbReference type="OrthoDB" id="4502494at2759"/>
<gene>
    <name evidence="1" type="ORF">OCU04_007334</name>
</gene>
<keyword evidence="2" id="KW-1185">Reference proteome</keyword>
<name>A0A9X0AJL3_9HELO</name>
<organism evidence="1 2">
    <name type="scientific">Sclerotinia nivalis</name>
    <dbReference type="NCBI Taxonomy" id="352851"/>
    <lineage>
        <taxon>Eukaryota</taxon>
        <taxon>Fungi</taxon>
        <taxon>Dikarya</taxon>
        <taxon>Ascomycota</taxon>
        <taxon>Pezizomycotina</taxon>
        <taxon>Leotiomycetes</taxon>
        <taxon>Helotiales</taxon>
        <taxon>Sclerotiniaceae</taxon>
        <taxon>Sclerotinia</taxon>
    </lineage>
</organism>
<proteinExistence type="predicted"/>
<sequence>MKALRTLHLSVAAIRGLSLVEETNNRANLIILFVIVPPMPDRFCPTYAMVDSRCKGYAFVDRSWIEAIKLLIYKLSVSFEVIRFDGKILPENRMDRYILINLQINDYYEKRSKIYITELIHYPIVLGLA</sequence>
<accession>A0A9X0AJL3</accession>
<reference evidence="1" key="1">
    <citation type="submission" date="2022-11" db="EMBL/GenBank/DDBJ databases">
        <title>Genome Resource of Sclerotinia nivalis Strain SnTB1, a Plant Pathogen Isolated from American Ginseng.</title>
        <authorList>
            <person name="Fan S."/>
        </authorList>
    </citation>
    <scope>NUCLEOTIDE SEQUENCE</scope>
    <source>
        <strain evidence="1">SnTB1</strain>
    </source>
</reference>
<comment type="caution">
    <text evidence="1">The sequence shown here is derived from an EMBL/GenBank/DDBJ whole genome shotgun (WGS) entry which is preliminary data.</text>
</comment>
<protein>
    <submittedName>
        <fullName evidence="1">Uncharacterized protein</fullName>
    </submittedName>
</protein>
<dbReference type="AlphaFoldDB" id="A0A9X0AJL3"/>
<evidence type="ECO:0000313" key="1">
    <source>
        <dbReference type="EMBL" id="KAJ8063458.1"/>
    </source>
</evidence>